<dbReference type="InterPro" id="IPR045279">
    <property type="entry name" value="ARR-like"/>
</dbReference>
<dbReference type="EMBL" id="CM004398">
    <property type="protein sequence ID" value="OAY34408.1"/>
    <property type="molecule type" value="Genomic_DNA"/>
</dbReference>
<evidence type="ECO:0000259" key="6">
    <source>
        <dbReference type="SMART" id="SM00448"/>
    </source>
</evidence>
<dbReference type="InterPro" id="IPR001789">
    <property type="entry name" value="Sig_transdc_resp-reg_receiver"/>
</dbReference>
<evidence type="ECO:0000256" key="5">
    <source>
        <dbReference type="ARBA" id="ARBA00023242"/>
    </source>
</evidence>
<dbReference type="SUPFAM" id="SSF52172">
    <property type="entry name" value="CheY-like"/>
    <property type="match status" value="1"/>
</dbReference>
<protein>
    <recommendedName>
        <fullName evidence="6">Response regulatory domain-containing protein</fullName>
    </recommendedName>
</protein>
<feature type="domain" description="Response regulatory" evidence="6">
    <location>
        <begin position="15"/>
        <end position="102"/>
    </location>
</feature>
<name>A0A2C9USR6_MANES</name>
<evidence type="ECO:0000256" key="2">
    <source>
        <dbReference type="ARBA" id="ARBA00023012"/>
    </source>
</evidence>
<sequence length="289" mass="33287">MDNVFSSPRNAAFPADLRLKILEKMLKKCSFEVTRCALAREALHLLHERKDGYDIVISDVNMPDVDVMSVDGEKRWLMRGVQHGACDYLLKPIRMKELRNIWQHAFRKKILEEMETMQMTINGLDQLNNGLFCGEDLTSIKKRKEKILKANMITDILVTILPQRKPDFVTAVIQIGFDEVGPKKILDLMSVPWLTRENVARHLEKYLHYLSRLEREEELKTCVGGIKHSDSPVTGYVTISTQNLINMQHLDVKKRNCGFPGTGLQVQNMEPRNHGSEAKLRFMQNAKEL</sequence>
<dbReference type="GO" id="GO:0005634">
    <property type="term" value="C:nucleus"/>
    <property type="evidence" value="ECO:0007669"/>
    <property type="project" value="UniProtKB-SubCell"/>
</dbReference>
<dbReference type="NCBIfam" id="TIGR01557">
    <property type="entry name" value="myb_SHAQKYF"/>
    <property type="match status" value="1"/>
</dbReference>
<evidence type="ECO:0000313" key="7">
    <source>
        <dbReference type="EMBL" id="OAY34408.1"/>
    </source>
</evidence>
<evidence type="ECO:0000256" key="4">
    <source>
        <dbReference type="ARBA" id="ARBA00023163"/>
    </source>
</evidence>
<dbReference type="GO" id="GO:0009736">
    <property type="term" value="P:cytokinin-activated signaling pathway"/>
    <property type="evidence" value="ECO:0007669"/>
    <property type="project" value="InterPro"/>
</dbReference>
<comment type="subcellular location">
    <subcellularLocation>
        <location evidence="1">Nucleus</location>
    </subcellularLocation>
</comment>
<dbReference type="InterPro" id="IPR009057">
    <property type="entry name" value="Homeodomain-like_sf"/>
</dbReference>
<dbReference type="AlphaFoldDB" id="A0A2C9USR6"/>
<proteinExistence type="predicted"/>
<keyword evidence="5" id="KW-0539">Nucleus</keyword>
<dbReference type="SUPFAM" id="SSF46689">
    <property type="entry name" value="Homeodomain-like"/>
    <property type="match status" value="1"/>
</dbReference>
<dbReference type="GO" id="GO:0000160">
    <property type="term" value="P:phosphorelay signal transduction system"/>
    <property type="evidence" value="ECO:0007669"/>
    <property type="project" value="UniProtKB-KW"/>
</dbReference>
<dbReference type="Gene3D" id="3.40.50.2300">
    <property type="match status" value="2"/>
</dbReference>
<dbReference type="PANTHER" id="PTHR43874">
    <property type="entry name" value="TWO-COMPONENT RESPONSE REGULATOR"/>
    <property type="match status" value="1"/>
</dbReference>
<gene>
    <name evidence="7" type="ORF">MANES_12G017800</name>
</gene>
<dbReference type="STRING" id="3983.A0A2C9USR6"/>
<keyword evidence="2" id="KW-0902">Two-component regulatory system</keyword>
<accession>A0A2C9USR6</accession>
<evidence type="ECO:0000256" key="3">
    <source>
        <dbReference type="ARBA" id="ARBA00023015"/>
    </source>
</evidence>
<keyword evidence="3" id="KW-0805">Transcription regulation</keyword>
<dbReference type="SMART" id="SM00448">
    <property type="entry name" value="REC"/>
    <property type="match status" value="1"/>
</dbReference>
<reference evidence="7" key="1">
    <citation type="submission" date="2016-02" db="EMBL/GenBank/DDBJ databases">
        <title>WGS assembly of Manihot esculenta.</title>
        <authorList>
            <person name="Bredeson J.V."/>
            <person name="Prochnik S.E."/>
            <person name="Lyons J.B."/>
            <person name="Schmutz J."/>
            <person name="Grimwood J."/>
            <person name="Vrebalov J."/>
            <person name="Bart R.S."/>
            <person name="Amuge T."/>
            <person name="Ferguson M.E."/>
            <person name="Green R."/>
            <person name="Putnam N."/>
            <person name="Stites J."/>
            <person name="Rounsley S."/>
            <person name="Rokhsar D.S."/>
        </authorList>
    </citation>
    <scope>NUCLEOTIDE SEQUENCE [LARGE SCALE GENOMIC DNA]</scope>
    <source>
        <tissue evidence="7">Leaf</tissue>
    </source>
</reference>
<keyword evidence="4" id="KW-0804">Transcription</keyword>
<dbReference type="GO" id="GO:0003677">
    <property type="term" value="F:DNA binding"/>
    <property type="evidence" value="ECO:0007669"/>
    <property type="project" value="InterPro"/>
</dbReference>
<evidence type="ECO:0000256" key="1">
    <source>
        <dbReference type="ARBA" id="ARBA00004123"/>
    </source>
</evidence>
<dbReference type="Gene3D" id="1.10.10.60">
    <property type="entry name" value="Homeodomain-like"/>
    <property type="match status" value="1"/>
</dbReference>
<dbReference type="InterPro" id="IPR006447">
    <property type="entry name" value="Myb_dom_plants"/>
</dbReference>
<organism evidence="7">
    <name type="scientific">Manihot esculenta</name>
    <name type="common">Cassava</name>
    <name type="synonym">Jatropha manihot</name>
    <dbReference type="NCBI Taxonomy" id="3983"/>
    <lineage>
        <taxon>Eukaryota</taxon>
        <taxon>Viridiplantae</taxon>
        <taxon>Streptophyta</taxon>
        <taxon>Embryophyta</taxon>
        <taxon>Tracheophyta</taxon>
        <taxon>Spermatophyta</taxon>
        <taxon>Magnoliopsida</taxon>
        <taxon>eudicotyledons</taxon>
        <taxon>Gunneridae</taxon>
        <taxon>Pentapetalae</taxon>
        <taxon>rosids</taxon>
        <taxon>fabids</taxon>
        <taxon>Malpighiales</taxon>
        <taxon>Euphorbiaceae</taxon>
        <taxon>Crotonoideae</taxon>
        <taxon>Manihoteae</taxon>
        <taxon>Manihot</taxon>
    </lineage>
</organism>
<dbReference type="InterPro" id="IPR011006">
    <property type="entry name" value="CheY-like_superfamily"/>
</dbReference>
<dbReference type="PANTHER" id="PTHR43874:SF137">
    <property type="entry name" value="TWO-COMPONENT RESPONSE REGULATOR ARR11"/>
    <property type="match status" value="1"/>
</dbReference>